<evidence type="ECO:0000259" key="7">
    <source>
        <dbReference type="PROSITE" id="PS51387"/>
    </source>
</evidence>
<dbReference type="InterPro" id="IPR006093">
    <property type="entry name" value="Oxy_OxRdtase_FAD_BS"/>
</dbReference>
<keyword evidence="6" id="KW-0732">Signal</keyword>
<dbReference type="SUPFAM" id="SSF56176">
    <property type="entry name" value="FAD-binding/transporter-associated domain-like"/>
    <property type="match status" value="1"/>
</dbReference>
<comment type="cofactor">
    <cofactor evidence="1">
        <name>FAD</name>
        <dbReference type="ChEBI" id="CHEBI:57692"/>
    </cofactor>
</comment>
<feature type="domain" description="FAD-binding PCMH-type" evidence="7">
    <location>
        <begin position="74"/>
        <end position="249"/>
    </location>
</feature>
<sequence>MTARVTAGAMMGWQASAPPRLLSLALGLALAHAGPTHAHPLDDCRCSALRPHVRGDLTCDVAAYDFSWGNKICAGILPECVLRPRDAQDVAAAVLFARRASLDLSYRSGGHSYTCNSIKPHSVHLDLRSLRSVALRPATSGAGTELVLGPGNTQADLLDALAEGQMIVHGQCPGVGAGGLFLHGGYHTTLTLKYGRGNDTVTALEVVTADGVVRQLDDLHPHDGLWQAMRQAGSSFAIATRIVVKVIDDFPADVPLDLPRVALLDLLDNASHTAGLPGYFHVNGVDLLAVSASREWENNKAWLEEAIGRKLSWGETARSKLMATGSAHMSRQLGANKRFGNSGEIPYSVSSQDAYATVTFAMAMECYTPEMKAVLADVPEHRDPDTDLGCYLQITSTYLEGMVMVDFNCAYDSAFYQAEQRKLNQRILALCPKVERYYNTPSSFLGARDYFPNYDELAAIKARWDPEEVFRVYQGIRPTGLPPDTYEFSRPYTRTRSVSDWLHEKMWDVLARTVLNNK</sequence>
<dbReference type="Pfam" id="PF01565">
    <property type="entry name" value="FAD_binding_4"/>
    <property type="match status" value="1"/>
</dbReference>
<dbReference type="Pfam" id="PF08031">
    <property type="entry name" value="BBE"/>
    <property type="match status" value="1"/>
</dbReference>
<dbReference type="InterPro" id="IPR016166">
    <property type="entry name" value="FAD-bd_PCMH"/>
</dbReference>
<dbReference type="GO" id="GO:0071949">
    <property type="term" value="F:FAD binding"/>
    <property type="evidence" value="ECO:0007669"/>
    <property type="project" value="InterPro"/>
</dbReference>
<protein>
    <recommendedName>
        <fullName evidence="7">FAD-binding PCMH-type domain-containing protein</fullName>
    </recommendedName>
</protein>
<keyword evidence="4" id="KW-0274">FAD</keyword>
<comment type="similarity">
    <text evidence="2">Belongs to the oxygen-dependent FAD-linked oxidoreductase family.</text>
</comment>
<dbReference type="Gene3D" id="3.30.465.10">
    <property type="match status" value="2"/>
</dbReference>
<evidence type="ECO:0000256" key="2">
    <source>
        <dbReference type="ARBA" id="ARBA00005466"/>
    </source>
</evidence>
<keyword evidence="9" id="KW-1185">Reference proteome</keyword>
<dbReference type="InterPro" id="IPR036318">
    <property type="entry name" value="FAD-bd_PCMH-like_sf"/>
</dbReference>
<evidence type="ECO:0000256" key="5">
    <source>
        <dbReference type="ARBA" id="ARBA00023002"/>
    </source>
</evidence>
<evidence type="ECO:0000313" key="9">
    <source>
        <dbReference type="Proteomes" id="UP001515480"/>
    </source>
</evidence>
<name>A0AB34J295_PRYPA</name>
<evidence type="ECO:0000256" key="4">
    <source>
        <dbReference type="ARBA" id="ARBA00022827"/>
    </source>
</evidence>
<dbReference type="AlphaFoldDB" id="A0AB34J295"/>
<dbReference type="PANTHER" id="PTHR42973:SF39">
    <property type="entry name" value="FAD-BINDING PCMH-TYPE DOMAIN-CONTAINING PROTEIN"/>
    <property type="match status" value="1"/>
</dbReference>
<evidence type="ECO:0000256" key="1">
    <source>
        <dbReference type="ARBA" id="ARBA00001974"/>
    </source>
</evidence>
<evidence type="ECO:0000256" key="6">
    <source>
        <dbReference type="SAM" id="SignalP"/>
    </source>
</evidence>
<dbReference type="GO" id="GO:0016491">
    <property type="term" value="F:oxidoreductase activity"/>
    <property type="evidence" value="ECO:0007669"/>
    <property type="project" value="UniProtKB-KW"/>
</dbReference>
<reference evidence="8 9" key="1">
    <citation type="journal article" date="2024" name="Science">
        <title>Giant polyketide synthase enzymes in the biosynthesis of giant marine polyether toxins.</title>
        <authorList>
            <person name="Fallon T.R."/>
            <person name="Shende V.V."/>
            <person name="Wierzbicki I.H."/>
            <person name="Pendleton A.L."/>
            <person name="Watervoot N.F."/>
            <person name="Auber R.P."/>
            <person name="Gonzalez D.J."/>
            <person name="Wisecaver J.H."/>
            <person name="Moore B.S."/>
        </authorList>
    </citation>
    <scope>NUCLEOTIDE SEQUENCE [LARGE SCALE GENOMIC DNA]</scope>
    <source>
        <strain evidence="8 9">12B1</strain>
    </source>
</reference>
<proteinExistence type="inferred from homology"/>
<accession>A0AB34J295</accession>
<organism evidence="8 9">
    <name type="scientific">Prymnesium parvum</name>
    <name type="common">Toxic golden alga</name>
    <dbReference type="NCBI Taxonomy" id="97485"/>
    <lineage>
        <taxon>Eukaryota</taxon>
        <taxon>Haptista</taxon>
        <taxon>Haptophyta</taxon>
        <taxon>Prymnesiophyceae</taxon>
        <taxon>Prymnesiales</taxon>
        <taxon>Prymnesiaceae</taxon>
        <taxon>Prymnesium</taxon>
    </lineage>
</organism>
<dbReference type="PROSITE" id="PS00862">
    <property type="entry name" value="OX2_COVAL_FAD"/>
    <property type="match status" value="1"/>
</dbReference>
<dbReference type="InterPro" id="IPR050416">
    <property type="entry name" value="FAD-linked_Oxidoreductase"/>
</dbReference>
<dbReference type="InterPro" id="IPR006094">
    <property type="entry name" value="Oxid_FAD_bind_N"/>
</dbReference>
<evidence type="ECO:0000313" key="8">
    <source>
        <dbReference type="EMBL" id="KAL1510990.1"/>
    </source>
</evidence>
<keyword evidence="5" id="KW-0560">Oxidoreductase</keyword>
<feature type="signal peptide" evidence="6">
    <location>
        <begin position="1"/>
        <end position="38"/>
    </location>
</feature>
<dbReference type="InterPro" id="IPR012951">
    <property type="entry name" value="BBE"/>
</dbReference>
<dbReference type="Proteomes" id="UP001515480">
    <property type="component" value="Unassembled WGS sequence"/>
</dbReference>
<dbReference type="InterPro" id="IPR016169">
    <property type="entry name" value="FAD-bd_PCMH_sub2"/>
</dbReference>
<keyword evidence="3" id="KW-0285">Flavoprotein</keyword>
<dbReference type="EMBL" id="JBGBPQ010000014">
    <property type="protein sequence ID" value="KAL1510990.1"/>
    <property type="molecule type" value="Genomic_DNA"/>
</dbReference>
<evidence type="ECO:0000256" key="3">
    <source>
        <dbReference type="ARBA" id="ARBA00022630"/>
    </source>
</evidence>
<comment type="caution">
    <text evidence="8">The sequence shown here is derived from an EMBL/GenBank/DDBJ whole genome shotgun (WGS) entry which is preliminary data.</text>
</comment>
<gene>
    <name evidence="8" type="ORF">AB1Y20_005815</name>
</gene>
<dbReference type="PROSITE" id="PS51387">
    <property type="entry name" value="FAD_PCMH"/>
    <property type="match status" value="1"/>
</dbReference>
<feature type="chain" id="PRO_5044209726" description="FAD-binding PCMH-type domain-containing protein" evidence="6">
    <location>
        <begin position="39"/>
        <end position="518"/>
    </location>
</feature>
<dbReference type="PANTHER" id="PTHR42973">
    <property type="entry name" value="BINDING OXIDOREDUCTASE, PUTATIVE (AFU_ORTHOLOGUE AFUA_1G17690)-RELATED"/>
    <property type="match status" value="1"/>
</dbReference>